<dbReference type="PROSITE" id="PS50931">
    <property type="entry name" value="HTH_LYSR"/>
    <property type="match status" value="1"/>
</dbReference>
<dbReference type="Gene3D" id="3.40.190.290">
    <property type="match status" value="1"/>
</dbReference>
<dbReference type="InterPro" id="IPR036388">
    <property type="entry name" value="WH-like_DNA-bd_sf"/>
</dbReference>
<dbReference type="RefSeq" id="WP_348758011.1">
    <property type="nucleotide sequence ID" value="NZ_OZ026884.1"/>
</dbReference>
<evidence type="ECO:0000259" key="5">
    <source>
        <dbReference type="PROSITE" id="PS50931"/>
    </source>
</evidence>
<dbReference type="PRINTS" id="PR00039">
    <property type="entry name" value="HTHLYSR"/>
</dbReference>
<comment type="similarity">
    <text evidence="1">Belongs to the LysR transcriptional regulatory family.</text>
</comment>
<dbReference type="SUPFAM" id="SSF46785">
    <property type="entry name" value="Winged helix' DNA-binding domain"/>
    <property type="match status" value="1"/>
</dbReference>
<dbReference type="InterPro" id="IPR005119">
    <property type="entry name" value="LysR_subst-bd"/>
</dbReference>
<organism evidence="6 7">
    <name type="scientific">Candidatus Methylocalor cossyra</name>
    <dbReference type="NCBI Taxonomy" id="3108543"/>
    <lineage>
        <taxon>Bacteria</taxon>
        <taxon>Pseudomonadati</taxon>
        <taxon>Pseudomonadota</taxon>
        <taxon>Gammaproteobacteria</taxon>
        <taxon>Methylococcales</taxon>
        <taxon>Methylococcaceae</taxon>
        <taxon>Candidatus Methylocalor</taxon>
    </lineage>
</organism>
<evidence type="ECO:0000256" key="4">
    <source>
        <dbReference type="ARBA" id="ARBA00023163"/>
    </source>
</evidence>
<dbReference type="Pfam" id="PF00126">
    <property type="entry name" value="HTH_1"/>
    <property type="match status" value="1"/>
</dbReference>
<keyword evidence="7" id="KW-1185">Reference proteome</keyword>
<dbReference type="PANTHER" id="PTHR30419:SF31">
    <property type="entry name" value="BLR3139 PROTEIN"/>
    <property type="match status" value="1"/>
</dbReference>
<dbReference type="Pfam" id="PF03466">
    <property type="entry name" value="LysR_substrate"/>
    <property type="match status" value="1"/>
</dbReference>
<name>A0ABP1CB80_9GAMM</name>
<dbReference type="Proteomes" id="UP001497493">
    <property type="component" value="Chromosome"/>
</dbReference>
<feature type="domain" description="HTH lysR-type" evidence="5">
    <location>
        <begin position="1"/>
        <end position="58"/>
    </location>
</feature>
<dbReference type="SUPFAM" id="SSF53850">
    <property type="entry name" value="Periplasmic binding protein-like II"/>
    <property type="match status" value="1"/>
</dbReference>
<dbReference type="InterPro" id="IPR000847">
    <property type="entry name" value="LysR_HTH_N"/>
</dbReference>
<evidence type="ECO:0000313" key="7">
    <source>
        <dbReference type="Proteomes" id="UP001497493"/>
    </source>
</evidence>
<keyword evidence="4" id="KW-0804">Transcription</keyword>
<evidence type="ECO:0000256" key="2">
    <source>
        <dbReference type="ARBA" id="ARBA00023015"/>
    </source>
</evidence>
<reference evidence="6 7" key="1">
    <citation type="submission" date="2024-04" db="EMBL/GenBank/DDBJ databases">
        <authorList>
            <person name="Cremers G."/>
        </authorList>
    </citation>
    <scope>NUCLEOTIDE SEQUENCE [LARGE SCALE GENOMIC DNA]</scope>
    <source>
        <strain evidence="6">MeCH1-AG</strain>
    </source>
</reference>
<keyword evidence="2" id="KW-0805">Transcription regulation</keyword>
<dbReference type="CDD" id="cd05466">
    <property type="entry name" value="PBP2_LTTR_substrate"/>
    <property type="match status" value="1"/>
</dbReference>
<dbReference type="InterPro" id="IPR050950">
    <property type="entry name" value="HTH-type_LysR_regulators"/>
</dbReference>
<sequence length="309" mass="34680">MLLRQIHYLIALAKTRHFGRAAEVCHVSQPALSSGLRHLEETLGVTLIQRGQRFEGFTPEGERLLAWARRLAADWDGMKQEAALCNARLTGSLRVGAIPTTLPVTPLFTEPYQAAHPGVRVEIQSLSSERIIRQLDEFELDLGLSYLEDARLQGFRTHFLYRERYVLLTRATSVPPRLDWAKAAEYPLCLLTPNMQNRRIIDAAFRDAGVTPCVKVETDSVFALYAHVRCAGLCGVVPHSLLYLFEMRQEVTAVPLEPELSRPIGLIARQQDLPPPVQAAAWDIATRLQLQARFDALIESLNLAIQPND</sequence>
<evidence type="ECO:0000256" key="3">
    <source>
        <dbReference type="ARBA" id="ARBA00023125"/>
    </source>
</evidence>
<evidence type="ECO:0000313" key="6">
    <source>
        <dbReference type="EMBL" id="CAL1241502.1"/>
    </source>
</evidence>
<dbReference type="Gene3D" id="1.10.10.10">
    <property type="entry name" value="Winged helix-like DNA-binding domain superfamily/Winged helix DNA-binding domain"/>
    <property type="match status" value="1"/>
</dbReference>
<evidence type="ECO:0000256" key="1">
    <source>
        <dbReference type="ARBA" id="ARBA00009437"/>
    </source>
</evidence>
<dbReference type="EMBL" id="OZ026884">
    <property type="protein sequence ID" value="CAL1241502.1"/>
    <property type="molecule type" value="Genomic_DNA"/>
</dbReference>
<dbReference type="InterPro" id="IPR036390">
    <property type="entry name" value="WH_DNA-bd_sf"/>
</dbReference>
<protein>
    <submittedName>
        <fullName evidence="6">Hydrogen peroxide-inducible genes activator</fullName>
    </submittedName>
</protein>
<proteinExistence type="inferred from homology"/>
<gene>
    <name evidence="6" type="ORF">MECH1_V1_2726</name>
</gene>
<accession>A0ABP1CB80</accession>
<keyword evidence="3" id="KW-0238">DNA-binding</keyword>
<dbReference type="PANTHER" id="PTHR30419">
    <property type="entry name" value="HTH-TYPE TRANSCRIPTIONAL REGULATOR YBHD"/>
    <property type="match status" value="1"/>
</dbReference>